<dbReference type="Pfam" id="PF07589">
    <property type="entry name" value="PEP-CTERM"/>
    <property type="match status" value="1"/>
</dbReference>
<dbReference type="InterPro" id="IPR013424">
    <property type="entry name" value="Ice-binding_C"/>
</dbReference>
<proteinExistence type="predicted"/>
<evidence type="ECO:0000313" key="2">
    <source>
        <dbReference type="EMBL" id="MBN7797888.1"/>
    </source>
</evidence>
<dbReference type="RefSeq" id="WP_206561332.1">
    <property type="nucleotide sequence ID" value="NZ_JAFKCZ010000010.1"/>
</dbReference>
<dbReference type="Proteomes" id="UP000664303">
    <property type="component" value="Unassembled WGS sequence"/>
</dbReference>
<dbReference type="AlphaFoldDB" id="A0A939DGL0"/>
<protein>
    <submittedName>
        <fullName evidence="2">PEP-CTERM sorting domain-containing protein</fullName>
    </submittedName>
</protein>
<organism evidence="2 3">
    <name type="scientific">Parahaliea mediterranea</name>
    <dbReference type="NCBI Taxonomy" id="651086"/>
    <lineage>
        <taxon>Bacteria</taxon>
        <taxon>Pseudomonadati</taxon>
        <taxon>Pseudomonadota</taxon>
        <taxon>Gammaproteobacteria</taxon>
        <taxon>Cellvibrionales</taxon>
        <taxon>Halieaceae</taxon>
        <taxon>Parahaliea</taxon>
    </lineage>
</organism>
<dbReference type="InterPro" id="IPR017756">
    <property type="entry name" value="TM_Gly-Cys-Arg_CS"/>
</dbReference>
<name>A0A939DGL0_9GAMM</name>
<evidence type="ECO:0000259" key="1">
    <source>
        <dbReference type="Pfam" id="PF07589"/>
    </source>
</evidence>
<keyword evidence="3" id="KW-1185">Reference proteome</keyword>
<evidence type="ECO:0000313" key="3">
    <source>
        <dbReference type="Proteomes" id="UP000664303"/>
    </source>
</evidence>
<sequence>MDISGTGTNLFLSDDSYGRASIGFNFSLYGETASEISVSSNGNLAFADGYLGLSNTSIPAGNSYGINDSFIAVYWDDLNPGAGGGVFYQTFGSAGSRYFVSQWNLVPHFGSSSNLVSAQAILFEGSNDILLQYLFASGEQGGGATVGIQDSPGLGLQWSFNEAVITDGTAICFSADGNYCNAQSTAVPVPGSMALLGLGLLVLRRFTKR</sequence>
<reference evidence="2" key="1">
    <citation type="submission" date="2021-02" db="EMBL/GenBank/DDBJ databases">
        <title>PHA producing bacteria isolated from coastal sediment in Guangdong, Shenzhen.</title>
        <authorList>
            <person name="Zheng W."/>
            <person name="Yu S."/>
            <person name="Huang Y."/>
        </authorList>
    </citation>
    <scope>NUCLEOTIDE SEQUENCE</scope>
    <source>
        <strain evidence="2">TN14-10</strain>
    </source>
</reference>
<dbReference type="EMBL" id="JAFKCZ010000010">
    <property type="protein sequence ID" value="MBN7797888.1"/>
    <property type="molecule type" value="Genomic_DNA"/>
</dbReference>
<accession>A0A939DGL0</accession>
<dbReference type="NCBIfam" id="TIGR03382">
    <property type="entry name" value="GC_trans_RRR"/>
    <property type="match status" value="1"/>
</dbReference>
<gene>
    <name evidence="2" type="ORF">JYP50_14860</name>
</gene>
<feature type="domain" description="Ice-binding protein C-terminal" evidence="1">
    <location>
        <begin position="186"/>
        <end position="204"/>
    </location>
</feature>
<comment type="caution">
    <text evidence="2">The sequence shown here is derived from an EMBL/GenBank/DDBJ whole genome shotgun (WGS) entry which is preliminary data.</text>
</comment>